<dbReference type="InterPro" id="IPR036397">
    <property type="entry name" value="RNaseH_sf"/>
</dbReference>
<keyword evidence="2" id="KW-1185">Reference proteome</keyword>
<dbReference type="RefSeq" id="XP_020088996.1">
    <property type="nucleotide sequence ID" value="XM_020233407.1"/>
</dbReference>
<evidence type="ECO:0000313" key="2">
    <source>
        <dbReference type="Proteomes" id="UP000515123"/>
    </source>
</evidence>
<dbReference type="PANTHER" id="PTHR33116:SF86">
    <property type="entry name" value="REVERSE TRANSCRIPTASE DOMAIN-CONTAINING PROTEIN"/>
    <property type="match status" value="1"/>
</dbReference>
<dbReference type="Pfam" id="PF00078">
    <property type="entry name" value="RVT_1"/>
    <property type="match status" value="1"/>
</dbReference>
<dbReference type="SUPFAM" id="SSF56672">
    <property type="entry name" value="DNA/RNA polymerases"/>
    <property type="match status" value="1"/>
</dbReference>
<reference evidence="3" key="2">
    <citation type="submission" date="2025-08" db="UniProtKB">
        <authorList>
            <consortium name="RefSeq"/>
        </authorList>
    </citation>
    <scope>IDENTIFICATION</scope>
    <source>
        <tissue evidence="3">Leaf</tissue>
    </source>
</reference>
<dbReference type="InterPro" id="IPR043502">
    <property type="entry name" value="DNA/RNA_pol_sf"/>
</dbReference>
<name>A0A6P5EYT5_ANACO</name>
<dbReference type="InterPro" id="IPR000477">
    <property type="entry name" value="RT_dom"/>
</dbReference>
<gene>
    <name evidence="3" type="primary">LOC109710675</name>
</gene>
<dbReference type="PROSITE" id="PS50878">
    <property type="entry name" value="RT_POL"/>
    <property type="match status" value="1"/>
</dbReference>
<dbReference type="OrthoDB" id="786357at2759"/>
<dbReference type="InterPro" id="IPR026960">
    <property type="entry name" value="RVT-Znf"/>
</dbReference>
<evidence type="ECO:0000313" key="3">
    <source>
        <dbReference type="RefSeq" id="XP_020088996.1"/>
    </source>
</evidence>
<dbReference type="PANTHER" id="PTHR33116">
    <property type="entry name" value="REVERSE TRANSCRIPTASE ZINC-BINDING DOMAIN-CONTAINING PROTEIN-RELATED-RELATED"/>
    <property type="match status" value="1"/>
</dbReference>
<feature type="domain" description="Reverse transcriptase" evidence="1">
    <location>
        <begin position="230"/>
        <end position="510"/>
    </location>
</feature>
<dbReference type="InterPro" id="IPR044730">
    <property type="entry name" value="RNase_H-like_dom_plant"/>
</dbReference>
<dbReference type="CDD" id="cd06222">
    <property type="entry name" value="RNase_H_like"/>
    <property type="match status" value="1"/>
</dbReference>
<dbReference type="GO" id="GO:0004523">
    <property type="term" value="F:RNA-DNA hybrid ribonuclease activity"/>
    <property type="evidence" value="ECO:0007669"/>
    <property type="project" value="InterPro"/>
</dbReference>
<sequence>MEYATVQEIVASVFNENSVHKLHNNLSKLQRDVLRWNKLSLGKLENISDMLKQEISMLEQSESDGTITSQQVERLRSLYNYHAAIMRQIETKWRTKSRIRWLRDGDQNTHFFHMATLVRRRRNRITSLVLDNGVRISDEPNLMMAFSIFYTNLWDYNFNGFSADMDIEGFPTISSDVHDMLVAPFTIDEVKAALWSMPTGKAPGPDGYPVEFYRRYWENVAPTIMRELHSFQSTGLLPTEWARTFIVLIPKKENPERVSDYRPISLCNVCYRLLAKIIVNRMKSLLPSLIGIEQSAFVPTRNISDNIMIVQEMFHSINTVRNGDAMMFIKCDMEKAYDRMAWQAILFAMHHMNFPKKWLMWIEACISSPMYALLVNGNPSNWLKPKCGLRQGDPLSPYLFILTSQLLTHMLNKNLSAGKISGFCIDSRTRISHLMYADDLLIVTMAKIQECNVITETLEFYTSITNQKVNLTKSAVYFPNWINRDLKRRIHRKLGMQEGSIPLTYLGIKLGYGKQLLRDYDDFQAKVDSRLASWKRNSLSQAGRLVLINSVLGAMSNHIFANFAVSKGVTNSLSRKIRDFLWEKRNNKKSLHLLKWDSVTTARVNGGLGIRDPNISQKALLGPKVFMVLNNNEPLWVKLVRDKYRGFHPWKFTDRKYKKCSPIFKALRVTMHVIRDGMCKLIGDGKDTTIWDDPWIFSIPLSWKPTYINMNVRFGKKKVARLIRAGNWNYDRLVEWFGPILAHNICKIILSPDNGSDEWIWAPKKDGKPSVKSIYHHINQGFYVPQATKWIVLWSLPVAPRVKNFLWKLLWNRLPTNERCYSLNSAPSPFCIYCSTPEDQNHIFLDCINARRIWDAVMSSTGILFSFNGDWITEEWIDEGKNLAVVQQQFIRALIANTFWQIWKERNARQFSNNSSSIQVILRHIMHMTLDYISKVPSHTIEHSNANKWCPPPDGWIKINTDASFKSEEGTAAIGYIARTNLGHVVFAAGRQIEATSVLEAEAKAMKEAIAEAHQHGLQRVCLESDSYLLIQCLRHAQSPPWPLRALVLGISSTMKKFAATQVLFVKREANMVADWLATRANLPQSFVFTNANRHPELCRMLDKDIEHFLLFR</sequence>
<dbReference type="GeneID" id="109710675"/>
<reference evidence="2" key="1">
    <citation type="journal article" date="2015" name="Nat. Genet.">
        <title>The pineapple genome and the evolution of CAM photosynthesis.</title>
        <authorList>
            <person name="Ming R."/>
            <person name="VanBuren R."/>
            <person name="Wai C.M."/>
            <person name="Tang H."/>
            <person name="Schatz M.C."/>
            <person name="Bowers J.E."/>
            <person name="Lyons E."/>
            <person name="Wang M.L."/>
            <person name="Chen J."/>
            <person name="Biggers E."/>
            <person name="Zhang J."/>
            <person name="Huang L."/>
            <person name="Zhang L."/>
            <person name="Miao W."/>
            <person name="Zhang J."/>
            <person name="Ye Z."/>
            <person name="Miao C."/>
            <person name="Lin Z."/>
            <person name="Wang H."/>
            <person name="Zhou H."/>
            <person name="Yim W.C."/>
            <person name="Priest H.D."/>
            <person name="Zheng C."/>
            <person name="Woodhouse M."/>
            <person name="Edger P.P."/>
            <person name="Guyot R."/>
            <person name="Guo H.B."/>
            <person name="Guo H."/>
            <person name="Zheng G."/>
            <person name="Singh R."/>
            <person name="Sharma A."/>
            <person name="Min X."/>
            <person name="Zheng Y."/>
            <person name="Lee H."/>
            <person name="Gurtowski J."/>
            <person name="Sedlazeck F.J."/>
            <person name="Harkess A."/>
            <person name="McKain M.R."/>
            <person name="Liao Z."/>
            <person name="Fang J."/>
            <person name="Liu J."/>
            <person name="Zhang X."/>
            <person name="Zhang Q."/>
            <person name="Hu W."/>
            <person name="Qin Y."/>
            <person name="Wang K."/>
            <person name="Chen L.Y."/>
            <person name="Shirley N."/>
            <person name="Lin Y.R."/>
            <person name="Liu L.Y."/>
            <person name="Hernandez A.G."/>
            <person name="Wright C.L."/>
            <person name="Bulone V."/>
            <person name="Tuskan G.A."/>
            <person name="Heath K."/>
            <person name="Zee F."/>
            <person name="Moore P.H."/>
            <person name="Sunkar R."/>
            <person name="Leebens-Mack J.H."/>
            <person name="Mockler T."/>
            <person name="Bennetzen J.L."/>
            <person name="Freeling M."/>
            <person name="Sankoff D."/>
            <person name="Paterson A.H."/>
            <person name="Zhu X."/>
            <person name="Yang X."/>
            <person name="Smith J.A."/>
            <person name="Cushman J.C."/>
            <person name="Paull R.E."/>
            <person name="Yu Q."/>
        </authorList>
    </citation>
    <scope>NUCLEOTIDE SEQUENCE [LARGE SCALE GENOMIC DNA]</scope>
    <source>
        <strain evidence="2">cv. F153</strain>
    </source>
</reference>
<dbReference type="CDD" id="cd01650">
    <property type="entry name" value="RT_nLTR_like"/>
    <property type="match status" value="1"/>
</dbReference>
<accession>A0A6P5EYT5</accession>
<protein>
    <submittedName>
        <fullName evidence="3">Uncharacterized protein LOC109710675</fullName>
    </submittedName>
</protein>
<dbReference type="Pfam" id="PF13456">
    <property type="entry name" value="RVT_3"/>
    <property type="match status" value="1"/>
</dbReference>
<dbReference type="InterPro" id="IPR002156">
    <property type="entry name" value="RNaseH_domain"/>
</dbReference>
<dbReference type="GO" id="GO:0003676">
    <property type="term" value="F:nucleic acid binding"/>
    <property type="evidence" value="ECO:0007669"/>
    <property type="project" value="InterPro"/>
</dbReference>
<dbReference type="Gene3D" id="3.30.420.10">
    <property type="entry name" value="Ribonuclease H-like superfamily/Ribonuclease H"/>
    <property type="match status" value="1"/>
</dbReference>
<dbReference type="AlphaFoldDB" id="A0A6P5EYT5"/>
<organism evidence="2 3">
    <name type="scientific">Ananas comosus</name>
    <name type="common">Pineapple</name>
    <name type="synonym">Ananas ananas</name>
    <dbReference type="NCBI Taxonomy" id="4615"/>
    <lineage>
        <taxon>Eukaryota</taxon>
        <taxon>Viridiplantae</taxon>
        <taxon>Streptophyta</taxon>
        <taxon>Embryophyta</taxon>
        <taxon>Tracheophyta</taxon>
        <taxon>Spermatophyta</taxon>
        <taxon>Magnoliopsida</taxon>
        <taxon>Liliopsida</taxon>
        <taxon>Poales</taxon>
        <taxon>Bromeliaceae</taxon>
        <taxon>Bromelioideae</taxon>
        <taxon>Ananas</taxon>
    </lineage>
</organism>
<evidence type="ECO:0000259" key="1">
    <source>
        <dbReference type="PROSITE" id="PS50878"/>
    </source>
</evidence>
<proteinExistence type="predicted"/>
<dbReference type="Pfam" id="PF13966">
    <property type="entry name" value="zf-RVT"/>
    <property type="match status" value="1"/>
</dbReference>
<dbReference type="SUPFAM" id="SSF53098">
    <property type="entry name" value="Ribonuclease H-like"/>
    <property type="match status" value="1"/>
</dbReference>
<dbReference type="InterPro" id="IPR012337">
    <property type="entry name" value="RNaseH-like_sf"/>
</dbReference>
<dbReference type="Proteomes" id="UP000515123">
    <property type="component" value="Linkage group 5"/>
</dbReference>